<name>A0A974W4Y4_9NOCA</name>
<proteinExistence type="predicted"/>
<dbReference type="PANTHER" id="PTHR30213:SF1">
    <property type="entry name" value="INNER MEMBRANE PROTEIN YHJD"/>
    <property type="match status" value="1"/>
</dbReference>
<gene>
    <name evidence="8" type="ORF">JWS13_23280</name>
</gene>
<evidence type="ECO:0000256" key="4">
    <source>
        <dbReference type="ARBA" id="ARBA00022989"/>
    </source>
</evidence>
<keyword evidence="3 7" id="KW-0812">Transmembrane</keyword>
<accession>A0A974W4Y4</accession>
<reference evidence="8 9" key="1">
    <citation type="journal article" date="2021" name="Microbiol. Resour. Announc.">
        <title>Complete Genome Sequences of Two Rhodococcus sp. Strains with Large and Linear Chromosomes, Isolated from Apple Rhizosphere.</title>
        <authorList>
            <person name="Benning S."/>
            <person name="Brugnone N."/>
            <person name="Siani R."/>
            <person name="Kublik S."/>
            <person name="Schloter M."/>
            <person name="Rad V."/>
        </authorList>
    </citation>
    <scope>NUCLEOTIDE SEQUENCE [LARGE SCALE GENOMIC DNA]</scope>
    <source>
        <strain evidence="8 9">R79</strain>
    </source>
</reference>
<keyword evidence="4 7" id="KW-1133">Transmembrane helix</keyword>
<feature type="compositionally biased region" description="Polar residues" evidence="6">
    <location>
        <begin position="320"/>
        <end position="339"/>
    </location>
</feature>
<dbReference type="InterPro" id="IPR017039">
    <property type="entry name" value="Virul_fac_BrkB"/>
</dbReference>
<evidence type="ECO:0000313" key="8">
    <source>
        <dbReference type="EMBL" id="QSE91348.1"/>
    </source>
</evidence>
<protein>
    <submittedName>
        <fullName evidence="8">YihY/virulence factor BrkB family protein</fullName>
    </submittedName>
</protein>
<reference evidence="8 9" key="2">
    <citation type="journal article" date="2022" name="Arch. Microbiol.">
        <title>Rhodococcus pseudokoreensis sp. nov. isolated from the rhizosphere of young M26 apple rootstocks.</title>
        <authorList>
            <person name="Kampfer P."/>
            <person name="Glaeser S.P."/>
            <person name="Blom J."/>
            <person name="Wolf J."/>
            <person name="Benning S."/>
            <person name="Schloter M."/>
            <person name="Neumann-Schaal M."/>
        </authorList>
    </citation>
    <scope>NUCLEOTIDE SEQUENCE [LARGE SCALE GENOMIC DNA]</scope>
    <source>
        <strain evidence="8 9">R79</strain>
    </source>
</reference>
<dbReference type="PANTHER" id="PTHR30213">
    <property type="entry name" value="INNER MEMBRANE PROTEIN YHJD"/>
    <property type="match status" value="1"/>
</dbReference>
<dbReference type="Pfam" id="PF03631">
    <property type="entry name" value="Virul_fac_BrkB"/>
    <property type="match status" value="1"/>
</dbReference>
<dbReference type="Proteomes" id="UP000662986">
    <property type="component" value="Chromosome"/>
</dbReference>
<comment type="subcellular location">
    <subcellularLocation>
        <location evidence="1">Cell membrane</location>
        <topology evidence="1">Multi-pass membrane protein</topology>
    </subcellularLocation>
</comment>
<keyword evidence="9" id="KW-1185">Reference proteome</keyword>
<evidence type="ECO:0000256" key="3">
    <source>
        <dbReference type="ARBA" id="ARBA00022692"/>
    </source>
</evidence>
<dbReference type="EMBL" id="CP070619">
    <property type="protein sequence ID" value="QSE91348.1"/>
    <property type="molecule type" value="Genomic_DNA"/>
</dbReference>
<keyword evidence="2" id="KW-1003">Cell membrane</keyword>
<feature type="transmembrane region" description="Helical" evidence="7">
    <location>
        <begin position="200"/>
        <end position="220"/>
    </location>
</feature>
<evidence type="ECO:0000256" key="2">
    <source>
        <dbReference type="ARBA" id="ARBA00022475"/>
    </source>
</evidence>
<organism evidence="8 9">
    <name type="scientific">Rhodococcus pseudokoreensis</name>
    <dbReference type="NCBI Taxonomy" id="2811421"/>
    <lineage>
        <taxon>Bacteria</taxon>
        <taxon>Bacillati</taxon>
        <taxon>Actinomycetota</taxon>
        <taxon>Actinomycetes</taxon>
        <taxon>Mycobacteriales</taxon>
        <taxon>Nocardiaceae</taxon>
        <taxon>Rhodococcus</taxon>
    </lineage>
</organism>
<evidence type="ECO:0000256" key="1">
    <source>
        <dbReference type="ARBA" id="ARBA00004651"/>
    </source>
</evidence>
<sequence length="339" mass="35652">MKFARRLDALQQRYPAMGFPIAVAYKFLDDQGVYLAALIAYYGFISLFPLLLLLSTVLGFVLSGHPELQQDIIDSAVSQFPVIGADLADPHRIGGGVTGLVIGLVGALYGGLGVALACQNAMNTAWSVPRNMRPDPLRGRLRGLLLLGTIGLAILGTAAVAGIGAATHLSGSFTVLLTLAAIAINSVIFVLAFRLATARPLSVADVAPGAVAAAVLWQVLQSFGAYYVSKVVSTASVTNGVFAVVLGLLAFLFLAAAAVVVCVEINVVRVDRLHPRALLVPFTDKAELVEGDKRTFTDQAKAQRAVPRQGIHVTFDELSGTMNESAPTDESAPTSKEEP</sequence>
<evidence type="ECO:0000256" key="5">
    <source>
        <dbReference type="ARBA" id="ARBA00023136"/>
    </source>
</evidence>
<evidence type="ECO:0000256" key="7">
    <source>
        <dbReference type="SAM" id="Phobius"/>
    </source>
</evidence>
<feature type="transmembrane region" description="Helical" evidence="7">
    <location>
        <begin position="33"/>
        <end position="62"/>
    </location>
</feature>
<feature type="transmembrane region" description="Helical" evidence="7">
    <location>
        <begin position="172"/>
        <end position="193"/>
    </location>
</feature>
<feature type="transmembrane region" description="Helical" evidence="7">
    <location>
        <begin position="240"/>
        <end position="263"/>
    </location>
</feature>
<feature type="region of interest" description="Disordered" evidence="6">
    <location>
        <begin position="318"/>
        <end position="339"/>
    </location>
</feature>
<feature type="transmembrane region" description="Helical" evidence="7">
    <location>
        <begin position="100"/>
        <end position="122"/>
    </location>
</feature>
<evidence type="ECO:0000313" key="9">
    <source>
        <dbReference type="Proteomes" id="UP000662986"/>
    </source>
</evidence>
<dbReference type="RefSeq" id="WP_206007655.1">
    <property type="nucleotide sequence ID" value="NZ_CP070619.1"/>
</dbReference>
<feature type="transmembrane region" description="Helical" evidence="7">
    <location>
        <begin position="143"/>
        <end position="166"/>
    </location>
</feature>
<keyword evidence="5 7" id="KW-0472">Membrane</keyword>
<evidence type="ECO:0000256" key="6">
    <source>
        <dbReference type="SAM" id="MobiDB-lite"/>
    </source>
</evidence>